<evidence type="ECO:0000313" key="3">
    <source>
        <dbReference type="Proteomes" id="UP000249619"/>
    </source>
</evidence>
<dbReference type="AlphaFoldDB" id="A0A364MS67"/>
<name>A0A364MS67_STELY</name>
<feature type="signal peptide" evidence="1">
    <location>
        <begin position="1"/>
        <end position="25"/>
    </location>
</feature>
<dbReference type="OrthoDB" id="3745536at2759"/>
<feature type="chain" id="PRO_5016653309" evidence="1">
    <location>
        <begin position="26"/>
        <end position="139"/>
    </location>
</feature>
<keyword evidence="1" id="KW-0732">Signal</keyword>
<protein>
    <submittedName>
        <fullName evidence="2">Uncharacterized protein</fullName>
    </submittedName>
</protein>
<gene>
    <name evidence="2" type="ORF">DDE83_008861</name>
</gene>
<organism evidence="2 3">
    <name type="scientific">Stemphylium lycopersici</name>
    <name type="common">Tomato gray leaf spot disease fungus</name>
    <name type="synonym">Thyrospora lycopersici</name>
    <dbReference type="NCBI Taxonomy" id="183478"/>
    <lineage>
        <taxon>Eukaryota</taxon>
        <taxon>Fungi</taxon>
        <taxon>Dikarya</taxon>
        <taxon>Ascomycota</taxon>
        <taxon>Pezizomycotina</taxon>
        <taxon>Dothideomycetes</taxon>
        <taxon>Pleosporomycetidae</taxon>
        <taxon>Pleosporales</taxon>
        <taxon>Pleosporineae</taxon>
        <taxon>Pleosporaceae</taxon>
        <taxon>Stemphylium</taxon>
    </lineage>
</organism>
<proteinExistence type="predicted"/>
<evidence type="ECO:0000313" key="2">
    <source>
        <dbReference type="EMBL" id="RAR01586.1"/>
    </source>
</evidence>
<keyword evidence="3" id="KW-1185">Reference proteome</keyword>
<dbReference type="Proteomes" id="UP000249619">
    <property type="component" value="Unassembled WGS sequence"/>
</dbReference>
<accession>A0A364MS67</accession>
<sequence length="139" mass="14541">MYFPITTAAASVLLTILLTSTPAYSSAIPTSPQLSRGLDAIPMTIYSGPTCAQSIYTTTAYIPADGTCFSPSPIFDSNTNSFKIDPANLAKLPKGCSLEVYQDRTCSGGNKKLYSKVTGKCDTFGAYLPVGSAKAVGTC</sequence>
<reference evidence="3" key="1">
    <citation type="submission" date="2018-05" db="EMBL/GenBank/DDBJ databases">
        <title>Draft genome sequence of Stemphylium lycopersici strain CIDEFI 213.</title>
        <authorList>
            <person name="Medina R."/>
            <person name="Franco M.E.E."/>
            <person name="Lucentini C.G."/>
            <person name="Saparrat M.C.N."/>
            <person name="Balatti P.A."/>
        </authorList>
    </citation>
    <scope>NUCLEOTIDE SEQUENCE [LARGE SCALE GENOMIC DNA]</scope>
    <source>
        <strain evidence="3">CIDEFI 213</strain>
    </source>
</reference>
<evidence type="ECO:0000256" key="1">
    <source>
        <dbReference type="SAM" id="SignalP"/>
    </source>
</evidence>
<dbReference type="EMBL" id="QGDH01000260">
    <property type="protein sequence ID" value="RAR01586.1"/>
    <property type="molecule type" value="Genomic_DNA"/>
</dbReference>
<comment type="caution">
    <text evidence="2">The sequence shown here is derived from an EMBL/GenBank/DDBJ whole genome shotgun (WGS) entry which is preliminary data.</text>
</comment>